<organism evidence="1 2">
    <name type="scientific">Halobacillus alkaliphilus</name>
    <dbReference type="NCBI Taxonomy" id="396056"/>
    <lineage>
        <taxon>Bacteria</taxon>
        <taxon>Bacillati</taxon>
        <taxon>Bacillota</taxon>
        <taxon>Bacilli</taxon>
        <taxon>Bacillales</taxon>
        <taxon>Bacillaceae</taxon>
        <taxon>Halobacillus</taxon>
    </lineage>
</organism>
<accession>A0A1I2NSJ9</accession>
<evidence type="ECO:0000313" key="2">
    <source>
        <dbReference type="Proteomes" id="UP000198897"/>
    </source>
</evidence>
<sequence>MNSPRSLYPLVRIWLDETPTTFMHAFFEKLAYEWIVEIVNPYPLPLMENKEYVMYLSFEMDDGTTHSSLAIQSYTMEQGNEFTVYRFFMYPHL</sequence>
<dbReference type="RefSeq" id="WP_089752234.1">
    <property type="nucleotide sequence ID" value="NZ_FOOG01000020.1"/>
</dbReference>
<dbReference type="EMBL" id="FOOG01000020">
    <property type="protein sequence ID" value="SFG04617.1"/>
    <property type="molecule type" value="Genomic_DNA"/>
</dbReference>
<keyword evidence="2" id="KW-1185">Reference proteome</keyword>
<dbReference type="OrthoDB" id="2973151at2"/>
<protein>
    <submittedName>
        <fullName evidence="1">Uncharacterized protein</fullName>
    </submittedName>
</protein>
<dbReference type="AlphaFoldDB" id="A0A1I2NSJ9"/>
<name>A0A1I2NSJ9_9BACI</name>
<dbReference type="Proteomes" id="UP000198897">
    <property type="component" value="Unassembled WGS sequence"/>
</dbReference>
<proteinExistence type="predicted"/>
<reference evidence="2" key="1">
    <citation type="submission" date="2016-10" db="EMBL/GenBank/DDBJ databases">
        <authorList>
            <person name="Varghese N."/>
            <person name="Submissions S."/>
        </authorList>
    </citation>
    <scope>NUCLEOTIDE SEQUENCE [LARGE SCALE GENOMIC DNA]</scope>
    <source>
        <strain evidence="2">FP5</strain>
    </source>
</reference>
<gene>
    <name evidence="1" type="ORF">SAMN05216353_12044</name>
</gene>
<evidence type="ECO:0000313" key="1">
    <source>
        <dbReference type="EMBL" id="SFG04617.1"/>
    </source>
</evidence>